<name>A0AAD5WSG3_9PEZI</name>
<dbReference type="AlphaFoldDB" id="A0AAD5WSG3"/>
<dbReference type="Proteomes" id="UP001201980">
    <property type="component" value="Unassembled WGS sequence"/>
</dbReference>
<organism evidence="1 2">
    <name type="scientific">Zalerion maritima</name>
    <dbReference type="NCBI Taxonomy" id="339359"/>
    <lineage>
        <taxon>Eukaryota</taxon>
        <taxon>Fungi</taxon>
        <taxon>Dikarya</taxon>
        <taxon>Ascomycota</taxon>
        <taxon>Pezizomycotina</taxon>
        <taxon>Sordariomycetes</taxon>
        <taxon>Lulworthiomycetidae</taxon>
        <taxon>Lulworthiales</taxon>
        <taxon>Lulworthiaceae</taxon>
        <taxon>Zalerion</taxon>
    </lineage>
</organism>
<protein>
    <submittedName>
        <fullName evidence="1">Uncharacterized protein</fullName>
    </submittedName>
</protein>
<reference evidence="1" key="1">
    <citation type="submission" date="2022-07" db="EMBL/GenBank/DDBJ databases">
        <title>Draft genome sequence of Zalerion maritima ATCC 34329, a (micro)plastics degrading marine fungus.</title>
        <authorList>
            <person name="Paco A."/>
            <person name="Goncalves M.F.M."/>
            <person name="Rocha-Santos T.A.P."/>
            <person name="Alves A."/>
        </authorList>
    </citation>
    <scope>NUCLEOTIDE SEQUENCE</scope>
    <source>
        <strain evidence="1">ATCC 34329</strain>
    </source>
</reference>
<evidence type="ECO:0000313" key="1">
    <source>
        <dbReference type="EMBL" id="KAJ2900508.1"/>
    </source>
</evidence>
<keyword evidence="2" id="KW-1185">Reference proteome</keyword>
<evidence type="ECO:0000313" key="2">
    <source>
        <dbReference type="Proteomes" id="UP001201980"/>
    </source>
</evidence>
<comment type="caution">
    <text evidence="1">The sequence shown here is derived from an EMBL/GenBank/DDBJ whole genome shotgun (WGS) entry which is preliminary data.</text>
</comment>
<sequence>MKTQQRQPPFARILFESIQLMLVAPVIFKARGSDNHRHDNVRVAVQSFSPQTPRLVPGDFLTETQLQGHDFAQSMGRGLFYRVLLLSPHDVKEPDQLRPRLERLNLLEGGQDVGVAFLLGEGGDVSGMMELQNLLYTIGLSIQIIPIASLEGFVDAMEAFEAGAKDASYWDKHRRPPHHLRDLIPYCTTGDNLTPHTANVLSDVCHSFRDLVGRQRSQRSMMHLSNHLGRKEGPAAIEFWRKEC</sequence>
<dbReference type="EMBL" id="JAKWBI020000171">
    <property type="protein sequence ID" value="KAJ2900508.1"/>
    <property type="molecule type" value="Genomic_DNA"/>
</dbReference>
<accession>A0AAD5WSG3</accession>
<gene>
    <name evidence="1" type="ORF">MKZ38_002413</name>
</gene>
<proteinExistence type="predicted"/>